<dbReference type="EMBL" id="CP017839">
    <property type="protein sequence ID" value="APA94770.1"/>
    <property type="molecule type" value="Genomic_DNA"/>
</dbReference>
<organism evidence="2 3">
    <name type="scientific">Nocardia seriolae</name>
    <dbReference type="NCBI Taxonomy" id="37332"/>
    <lineage>
        <taxon>Bacteria</taxon>
        <taxon>Bacillati</taxon>
        <taxon>Actinomycetota</taxon>
        <taxon>Actinomycetes</taxon>
        <taxon>Mycobacteriales</taxon>
        <taxon>Nocardiaceae</taxon>
        <taxon>Nocardia</taxon>
    </lineage>
</organism>
<keyword evidence="1" id="KW-0812">Transmembrane</keyword>
<name>A0ABC8AKM0_9NOCA</name>
<dbReference type="AlphaFoldDB" id="A0ABC8AKM0"/>
<feature type="transmembrane region" description="Helical" evidence="1">
    <location>
        <begin position="81"/>
        <end position="99"/>
    </location>
</feature>
<accession>A0ABC8AKM0</accession>
<feature type="transmembrane region" description="Helical" evidence="1">
    <location>
        <begin position="20"/>
        <end position="39"/>
    </location>
</feature>
<dbReference type="KEGG" id="nsr:NS506_00691"/>
<gene>
    <name evidence="2" type="ORF">NS506_00691</name>
</gene>
<feature type="transmembrane region" description="Helical" evidence="1">
    <location>
        <begin position="46"/>
        <end position="69"/>
    </location>
</feature>
<protein>
    <submittedName>
        <fullName evidence="2">Uncharacterized protein</fullName>
    </submittedName>
</protein>
<proteinExistence type="predicted"/>
<evidence type="ECO:0000256" key="1">
    <source>
        <dbReference type="SAM" id="Phobius"/>
    </source>
</evidence>
<keyword evidence="1" id="KW-1133">Transmembrane helix</keyword>
<sequence length="154" mass="15401">MATLAVGAHGFAGGGYPGSSGLMLLVLATAAFGALTAAVRPRAALPVLMLLGQPIGHIALSGLVAHGHAAHAMEFATHGPMVAAHTVAALGCAFLILIAERLYGLISRAVRVVLTRPGGRPGRPGPARWPHAISTPKTLLAPGAIGPRAPPVTA</sequence>
<evidence type="ECO:0000313" key="2">
    <source>
        <dbReference type="EMBL" id="APA94770.1"/>
    </source>
</evidence>
<reference evidence="2 3" key="1">
    <citation type="submission" date="2016-10" db="EMBL/GenBank/DDBJ databases">
        <title>Genome sequence of Nocardia seriolae strain EM150506, isolated from Anguila japonica.</title>
        <authorList>
            <person name="Han H.-J."/>
        </authorList>
    </citation>
    <scope>NUCLEOTIDE SEQUENCE [LARGE SCALE GENOMIC DNA]</scope>
    <source>
        <strain evidence="2 3">EM150506</strain>
    </source>
</reference>
<dbReference type="RefSeq" id="WP_317743650.1">
    <property type="nucleotide sequence ID" value="NZ_AP028458.1"/>
</dbReference>
<keyword evidence="1" id="KW-0472">Membrane</keyword>
<evidence type="ECO:0000313" key="3">
    <source>
        <dbReference type="Proteomes" id="UP000180166"/>
    </source>
</evidence>
<dbReference type="Proteomes" id="UP000180166">
    <property type="component" value="Chromosome"/>
</dbReference>